<dbReference type="STRING" id="1314785.A0A165BH98"/>
<dbReference type="GO" id="GO:0004674">
    <property type="term" value="F:protein serine/threonine kinase activity"/>
    <property type="evidence" value="ECO:0007669"/>
    <property type="project" value="TreeGrafter"/>
</dbReference>
<dbReference type="PANTHER" id="PTHR44167">
    <property type="entry name" value="OVARIAN-SPECIFIC SERINE/THREONINE-PROTEIN KINASE LOK-RELATED"/>
    <property type="match status" value="1"/>
</dbReference>
<keyword evidence="4" id="KW-1185">Reference proteome</keyword>
<evidence type="ECO:0000259" key="2">
    <source>
        <dbReference type="PROSITE" id="PS50011"/>
    </source>
</evidence>
<evidence type="ECO:0000313" key="3">
    <source>
        <dbReference type="EMBL" id="KZT01054.1"/>
    </source>
</evidence>
<dbReference type="OrthoDB" id="2789888at2759"/>
<protein>
    <submittedName>
        <fullName evidence="3">Kinase-like protein</fullName>
    </submittedName>
</protein>
<dbReference type="PANTHER" id="PTHR44167:SF24">
    <property type="entry name" value="SERINE_THREONINE-PROTEIN KINASE CHK2"/>
    <property type="match status" value="1"/>
</dbReference>
<name>A0A165BH98_9APHY</name>
<evidence type="ECO:0000256" key="1">
    <source>
        <dbReference type="SAM" id="MobiDB-lite"/>
    </source>
</evidence>
<dbReference type="RefSeq" id="XP_040758794.1">
    <property type="nucleotide sequence ID" value="XM_040913380.1"/>
</dbReference>
<feature type="region of interest" description="Disordered" evidence="1">
    <location>
        <begin position="318"/>
        <end position="372"/>
    </location>
</feature>
<dbReference type="SMART" id="SM00220">
    <property type="entry name" value="S_TKc"/>
    <property type="match status" value="1"/>
</dbReference>
<dbReference type="CDD" id="cd00180">
    <property type="entry name" value="PKc"/>
    <property type="match status" value="1"/>
</dbReference>
<proteinExistence type="predicted"/>
<dbReference type="SUPFAM" id="SSF56112">
    <property type="entry name" value="Protein kinase-like (PK-like)"/>
    <property type="match status" value="1"/>
</dbReference>
<feature type="region of interest" description="Disordered" evidence="1">
    <location>
        <begin position="54"/>
        <end position="84"/>
    </location>
</feature>
<accession>A0A165BH98</accession>
<dbReference type="EMBL" id="KV427671">
    <property type="protein sequence ID" value="KZT01054.1"/>
    <property type="molecule type" value="Genomic_DNA"/>
</dbReference>
<dbReference type="Gene3D" id="1.10.510.10">
    <property type="entry name" value="Transferase(Phosphotransferase) domain 1"/>
    <property type="match status" value="1"/>
</dbReference>
<dbReference type="Proteomes" id="UP000076871">
    <property type="component" value="Unassembled WGS sequence"/>
</dbReference>
<keyword evidence="3" id="KW-0418">Kinase</keyword>
<dbReference type="GO" id="GO:0005634">
    <property type="term" value="C:nucleus"/>
    <property type="evidence" value="ECO:0007669"/>
    <property type="project" value="TreeGrafter"/>
</dbReference>
<dbReference type="GO" id="GO:0044773">
    <property type="term" value="P:mitotic DNA damage checkpoint signaling"/>
    <property type="evidence" value="ECO:0007669"/>
    <property type="project" value="TreeGrafter"/>
</dbReference>
<feature type="compositionally biased region" description="Low complexity" evidence="1">
    <location>
        <begin position="326"/>
        <end position="335"/>
    </location>
</feature>
<dbReference type="AlphaFoldDB" id="A0A165BH98"/>
<dbReference type="InParanoid" id="A0A165BH98"/>
<sequence>MSNKGERLQFASELYNLSSYLEGENDDKFAGVASKVEDLNTSIRYQKWPQFNLKKSTGRTRTDGTEGRSDNGQDGNGSDEDDEFEAEGYELVPDHFECGGTWEPLYKLPPHIRTVRRVGDSSGTEFIAKRISDKSNELKILEFLRTIKPPSNHIITLLKTIRTSLGKYLIFPKRSSIDEELQFYADGGVLRGKFVQLSRDLAKGLAFLHEHGVAHLDIKPENLVYTVSFRLQIIDFDIAVRVKDADQEINEYCGSPGWMAPEIGEENGPPTMYSPIRADRWSCGRVFYVFAERIRRNGDKDEGLMAFATRLMDKNPRRRPSLLEWSEPSNAPPSGSGNGSEKDEEERPEARKRNAAEVIGELTNPEKRRKVD</sequence>
<reference evidence="3 4" key="1">
    <citation type="journal article" date="2016" name="Mol. Biol. Evol.">
        <title>Comparative Genomics of Early-Diverging Mushroom-Forming Fungi Provides Insights into the Origins of Lignocellulose Decay Capabilities.</title>
        <authorList>
            <person name="Nagy L.G."/>
            <person name="Riley R."/>
            <person name="Tritt A."/>
            <person name="Adam C."/>
            <person name="Daum C."/>
            <person name="Floudas D."/>
            <person name="Sun H."/>
            <person name="Yadav J.S."/>
            <person name="Pangilinan J."/>
            <person name="Larsson K.H."/>
            <person name="Matsuura K."/>
            <person name="Barry K."/>
            <person name="Labutti K."/>
            <person name="Kuo R."/>
            <person name="Ohm R.A."/>
            <person name="Bhattacharya S.S."/>
            <person name="Shirouzu T."/>
            <person name="Yoshinaga Y."/>
            <person name="Martin F.M."/>
            <person name="Grigoriev I.V."/>
            <person name="Hibbett D.S."/>
        </authorList>
    </citation>
    <scope>NUCLEOTIDE SEQUENCE [LARGE SCALE GENOMIC DNA]</scope>
    <source>
        <strain evidence="3 4">93-53</strain>
    </source>
</reference>
<evidence type="ECO:0000313" key="4">
    <source>
        <dbReference type="Proteomes" id="UP000076871"/>
    </source>
</evidence>
<feature type="compositionally biased region" description="Basic and acidic residues" evidence="1">
    <location>
        <begin position="60"/>
        <end position="71"/>
    </location>
</feature>
<gene>
    <name evidence="3" type="ORF">LAESUDRAFT_764082</name>
</gene>
<organism evidence="3 4">
    <name type="scientific">Laetiporus sulphureus 93-53</name>
    <dbReference type="NCBI Taxonomy" id="1314785"/>
    <lineage>
        <taxon>Eukaryota</taxon>
        <taxon>Fungi</taxon>
        <taxon>Dikarya</taxon>
        <taxon>Basidiomycota</taxon>
        <taxon>Agaricomycotina</taxon>
        <taxon>Agaricomycetes</taxon>
        <taxon>Polyporales</taxon>
        <taxon>Laetiporus</taxon>
    </lineage>
</organism>
<feature type="domain" description="Protein kinase" evidence="2">
    <location>
        <begin position="60"/>
        <end position="372"/>
    </location>
</feature>
<keyword evidence="3" id="KW-0808">Transferase</keyword>
<dbReference type="PROSITE" id="PS50011">
    <property type="entry name" value="PROTEIN_KINASE_DOM"/>
    <property type="match status" value="1"/>
</dbReference>
<dbReference type="GO" id="GO:0005524">
    <property type="term" value="F:ATP binding"/>
    <property type="evidence" value="ECO:0007669"/>
    <property type="project" value="InterPro"/>
</dbReference>
<dbReference type="InterPro" id="IPR011009">
    <property type="entry name" value="Kinase-like_dom_sf"/>
</dbReference>
<dbReference type="Pfam" id="PF00069">
    <property type="entry name" value="Pkinase"/>
    <property type="match status" value="1"/>
</dbReference>
<dbReference type="InterPro" id="IPR008271">
    <property type="entry name" value="Ser/Thr_kinase_AS"/>
</dbReference>
<dbReference type="InterPro" id="IPR000719">
    <property type="entry name" value="Prot_kinase_dom"/>
</dbReference>
<dbReference type="GeneID" id="63830408"/>
<dbReference type="PROSITE" id="PS00108">
    <property type="entry name" value="PROTEIN_KINASE_ST"/>
    <property type="match status" value="1"/>
</dbReference>